<dbReference type="Pfam" id="PF11167">
    <property type="entry name" value="DUF2953"/>
    <property type="match status" value="1"/>
</dbReference>
<proteinExistence type="predicted"/>
<evidence type="ECO:0000313" key="4">
    <source>
        <dbReference type="Proteomes" id="UP000309550"/>
    </source>
</evidence>
<evidence type="ECO:0000256" key="2">
    <source>
        <dbReference type="SAM" id="Phobius"/>
    </source>
</evidence>
<dbReference type="RefSeq" id="WP_138660461.1">
    <property type="nucleotide sequence ID" value="NZ_VANS01000001.1"/>
</dbReference>
<dbReference type="OrthoDB" id="7851041at2"/>
<gene>
    <name evidence="3" type="ORF">FDT80_01435</name>
</gene>
<keyword evidence="2" id="KW-1133">Transmembrane helix</keyword>
<name>A0A5S3PIX6_9RHOB</name>
<dbReference type="EMBL" id="VANS01000001">
    <property type="protein sequence ID" value="TMM54287.1"/>
    <property type="molecule type" value="Genomic_DNA"/>
</dbReference>
<feature type="compositionally biased region" description="Basic residues" evidence="1">
    <location>
        <begin position="65"/>
        <end position="77"/>
    </location>
</feature>
<organism evidence="3 4">
    <name type="scientific">Sulfitobacter sabulilitoris</name>
    <dbReference type="NCBI Taxonomy" id="2562655"/>
    <lineage>
        <taxon>Bacteria</taxon>
        <taxon>Pseudomonadati</taxon>
        <taxon>Pseudomonadota</taxon>
        <taxon>Alphaproteobacteria</taxon>
        <taxon>Rhodobacterales</taxon>
        <taxon>Roseobacteraceae</taxon>
        <taxon>Sulfitobacter</taxon>
    </lineage>
</organism>
<protein>
    <submittedName>
        <fullName evidence="3">DUF2953 domain-containing protein</fullName>
    </submittedName>
</protein>
<feature type="transmembrane region" description="Helical" evidence="2">
    <location>
        <begin position="6"/>
        <end position="27"/>
    </location>
</feature>
<accession>A0A5S3PIX6</accession>
<reference evidence="3 4" key="1">
    <citation type="submission" date="2019-05" db="EMBL/GenBank/DDBJ databases">
        <title>Sulfitobacter sabulilitoris sp. nov., isolated from a marine sand.</title>
        <authorList>
            <person name="Yoon J.-H."/>
        </authorList>
    </citation>
    <scope>NUCLEOTIDE SEQUENCE [LARGE SCALE GENOMIC DNA]</scope>
    <source>
        <strain evidence="3 4">HSMS-29</strain>
    </source>
</reference>
<keyword evidence="2" id="KW-0812">Transmembrane</keyword>
<evidence type="ECO:0000313" key="3">
    <source>
        <dbReference type="EMBL" id="TMM54287.1"/>
    </source>
</evidence>
<comment type="caution">
    <text evidence="3">The sequence shown here is derived from an EMBL/GenBank/DDBJ whole genome shotgun (WGS) entry which is preliminary data.</text>
</comment>
<dbReference type="AlphaFoldDB" id="A0A5S3PIX6"/>
<feature type="region of interest" description="Disordered" evidence="1">
    <location>
        <begin position="64"/>
        <end position="88"/>
    </location>
</feature>
<evidence type="ECO:0000256" key="1">
    <source>
        <dbReference type="SAM" id="MobiDB-lite"/>
    </source>
</evidence>
<dbReference type="InterPro" id="IPR021338">
    <property type="entry name" value="DUF2953"/>
</dbReference>
<sequence length="186" mass="20306">MGVGLVWTGLWVILAGLAAAVVLALILRWGAACRLSTAPRWVAQVHLAPTALGWPRLRLYDSTRRRSRKPQGSRPAHRSAIPRPPAGLPRALRREGAALMRVFRIDDLTVKGRFGTGDPADTGAAYGMLCPLLYGLRLPISSDIAVEPDFTRAVCDAQAELRVSFVPLRLVGPLARLAWRMFGPRP</sequence>
<keyword evidence="4" id="KW-1185">Reference proteome</keyword>
<dbReference type="Proteomes" id="UP000309550">
    <property type="component" value="Unassembled WGS sequence"/>
</dbReference>
<keyword evidence="2" id="KW-0472">Membrane</keyword>